<proteinExistence type="predicted"/>
<dbReference type="EC" id="2.1.1.72" evidence="1"/>
<evidence type="ECO:0000313" key="8">
    <source>
        <dbReference type="Proteomes" id="UP000235564"/>
    </source>
</evidence>
<dbReference type="PRINTS" id="PR00505">
    <property type="entry name" value="D12N6MTFRASE"/>
</dbReference>
<keyword evidence="4" id="KW-0949">S-adenosyl-L-methionine</keyword>
<dbReference type="OrthoDB" id="9805629at2"/>
<evidence type="ECO:0000256" key="3">
    <source>
        <dbReference type="ARBA" id="ARBA00022679"/>
    </source>
</evidence>
<dbReference type="InterPro" id="IPR010982">
    <property type="entry name" value="Lambda_DNA-bd_dom_sf"/>
</dbReference>
<dbReference type="AlphaFoldDB" id="A0A2N6QNH3"/>
<dbReference type="Gene3D" id="3.40.50.150">
    <property type="entry name" value="Vaccinia Virus protein VP39"/>
    <property type="match status" value="2"/>
</dbReference>
<organism evidence="7 8">
    <name type="scientific">Hoylesella buccalis</name>
    <dbReference type="NCBI Taxonomy" id="28127"/>
    <lineage>
        <taxon>Bacteria</taxon>
        <taxon>Pseudomonadati</taxon>
        <taxon>Bacteroidota</taxon>
        <taxon>Bacteroidia</taxon>
        <taxon>Bacteroidales</taxon>
        <taxon>Prevotellaceae</taxon>
        <taxon>Hoylesella</taxon>
    </lineage>
</organism>
<accession>A0A2N6QNH3</accession>
<keyword evidence="7" id="KW-0238">DNA-binding</keyword>
<dbReference type="Pfam" id="PF13560">
    <property type="entry name" value="HTH_31"/>
    <property type="match status" value="1"/>
</dbReference>
<gene>
    <name evidence="7" type="ORF">CJ231_11650</name>
</gene>
<dbReference type="Proteomes" id="UP000235564">
    <property type="component" value="Unassembled WGS sequence"/>
</dbReference>
<dbReference type="InterPro" id="IPR002052">
    <property type="entry name" value="DNA_methylase_N6_adenine_CS"/>
</dbReference>
<dbReference type="SMART" id="SM00530">
    <property type="entry name" value="HTH_XRE"/>
    <property type="match status" value="1"/>
</dbReference>
<dbReference type="Gene3D" id="1.10.260.40">
    <property type="entry name" value="lambda repressor-like DNA-binding domains"/>
    <property type="match status" value="1"/>
</dbReference>
<dbReference type="PANTHER" id="PTHR30481">
    <property type="entry name" value="DNA ADENINE METHYLASE"/>
    <property type="match status" value="1"/>
</dbReference>
<evidence type="ECO:0000259" key="6">
    <source>
        <dbReference type="PROSITE" id="PS50943"/>
    </source>
</evidence>
<evidence type="ECO:0000256" key="2">
    <source>
        <dbReference type="ARBA" id="ARBA00022603"/>
    </source>
</evidence>
<dbReference type="GO" id="GO:0006298">
    <property type="term" value="P:mismatch repair"/>
    <property type="evidence" value="ECO:0007669"/>
    <property type="project" value="TreeGrafter"/>
</dbReference>
<keyword evidence="2" id="KW-0489">Methyltransferase</keyword>
<dbReference type="InterPro" id="IPR029063">
    <property type="entry name" value="SAM-dependent_MTases_sf"/>
</dbReference>
<dbReference type="CDD" id="cd00093">
    <property type="entry name" value="HTH_XRE"/>
    <property type="match status" value="1"/>
</dbReference>
<dbReference type="GO" id="GO:0032259">
    <property type="term" value="P:methylation"/>
    <property type="evidence" value="ECO:0007669"/>
    <property type="project" value="UniProtKB-KW"/>
</dbReference>
<reference evidence="7 8" key="1">
    <citation type="submission" date="2017-09" db="EMBL/GenBank/DDBJ databases">
        <title>Bacterial strain isolated from the female urinary microbiota.</title>
        <authorList>
            <person name="Thomas-White K."/>
            <person name="Kumar N."/>
            <person name="Forster S."/>
            <person name="Putonti C."/>
            <person name="Lawley T."/>
            <person name="Wolfe A.J."/>
        </authorList>
    </citation>
    <scope>NUCLEOTIDE SEQUENCE [LARGE SCALE GENOMIC DNA]</scope>
    <source>
        <strain evidence="7 8">UMB0536</strain>
    </source>
</reference>
<dbReference type="PROSITE" id="PS50943">
    <property type="entry name" value="HTH_CROC1"/>
    <property type="match status" value="1"/>
</dbReference>
<dbReference type="GO" id="GO:0009307">
    <property type="term" value="P:DNA restriction-modification system"/>
    <property type="evidence" value="ECO:0007669"/>
    <property type="project" value="InterPro"/>
</dbReference>
<feature type="domain" description="HTH cro/C1-type" evidence="6">
    <location>
        <begin position="10"/>
        <end position="64"/>
    </location>
</feature>
<evidence type="ECO:0000256" key="5">
    <source>
        <dbReference type="ARBA" id="ARBA00047942"/>
    </source>
</evidence>
<evidence type="ECO:0000256" key="4">
    <source>
        <dbReference type="ARBA" id="ARBA00022691"/>
    </source>
</evidence>
<keyword evidence="3" id="KW-0808">Transferase</keyword>
<evidence type="ECO:0000313" key="7">
    <source>
        <dbReference type="EMBL" id="PMC23084.1"/>
    </source>
</evidence>
<dbReference type="RefSeq" id="WP_051617507.1">
    <property type="nucleotide sequence ID" value="NZ_PNGJ01000011.1"/>
</dbReference>
<dbReference type="PROSITE" id="PS00092">
    <property type="entry name" value="N6_MTASE"/>
    <property type="match status" value="1"/>
</dbReference>
<dbReference type="EMBL" id="PNGJ01000011">
    <property type="protein sequence ID" value="PMC23084.1"/>
    <property type="molecule type" value="Genomic_DNA"/>
</dbReference>
<name>A0A2N6QNH3_9BACT</name>
<comment type="caution">
    <text evidence="7">The sequence shown here is derived from an EMBL/GenBank/DDBJ whole genome shotgun (WGS) entry which is preliminary data.</text>
</comment>
<sequence>MKKSNISLKLIELRKAKKLSLNSVCKETGISIDVLKDIESSKVTPSWEQVRELATIYDFSDEYLICLLISDAAVKIDMNDIDTSCLVAESPTQYGQLSLFGYEESSLYKPFGLESRRYIGNKTKLTDWIMYVIHTEAPDAKTFCDIFAGTGSVANQALNTYSKVIINDFLISNNTIYKGFFGKGEWDKQKLFDILDYYNSIDPDSISDNWFSTNYGDKYFAMKVAKLIGFIRQDIEDKKSELTEKEYSILLASLIYSIDRLANTVGHFDAYIKKKINYQPLKMRLIQAKSCSNIEIHKEDANQLARTVSADVVYMDPPYNSRQYCRFYHVYETLIKWDEPELFGVALKPAPENMSAYCTSKAYSYFEDMVMSLDAKYLVVSYNNTYNSKSNSSENKIRLSQIKYLLDCCGTTTVYEHKHQAFNAGKTEFEDHKEFLFVTKVDNEKRSKSFSSLLRWR</sequence>
<dbReference type="InterPro" id="IPR012327">
    <property type="entry name" value="MeTrfase_D12"/>
</dbReference>
<dbReference type="GO" id="GO:1904047">
    <property type="term" value="F:S-adenosyl-L-methionine binding"/>
    <property type="evidence" value="ECO:0007669"/>
    <property type="project" value="TreeGrafter"/>
</dbReference>
<evidence type="ECO:0000256" key="1">
    <source>
        <dbReference type="ARBA" id="ARBA00011900"/>
    </source>
</evidence>
<protein>
    <recommendedName>
        <fullName evidence="1">site-specific DNA-methyltransferase (adenine-specific)</fullName>
        <ecNumber evidence="1">2.1.1.72</ecNumber>
    </recommendedName>
</protein>
<dbReference type="Pfam" id="PF02086">
    <property type="entry name" value="MethyltransfD12"/>
    <property type="match status" value="1"/>
</dbReference>
<dbReference type="SUPFAM" id="SSF47413">
    <property type="entry name" value="lambda repressor-like DNA-binding domains"/>
    <property type="match status" value="1"/>
</dbReference>
<dbReference type="GO" id="GO:0043565">
    <property type="term" value="F:sequence-specific DNA binding"/>
    <property type="evidence" value="ECO:0007669"/>
    <property type="project" value="TreeGrafter"/>
</dbReference>
<dbReference type="InterPro" id="IPR001387">
    <property type="entry name" value="Cro/C1-type_HTH"/>
</dbReference>
<dbReference type="SUPFAM" id="SSF53335">
    <property type="entry name" value="S-adenosyl-L-methionine-dependent methyltransferases"/>
    <property type="match status" value="1"/>
</dbReference>
<dbReference type="GO" id="GO:0009007">
    <property type="term" value="F:site-specific DNA-methyltransferase (adenine-specific) activity"/>
    <property type="evidence" value="ECO:0007669"/>
    <property type="project" value="UniProtKB-EC"/>
</dbReference>
<comment type="catalytic activity">
    <reaction evidence="5">
        <text>a 2'-deoxyadenosine in DNA + S-adenosyl-L-methionine = an N(6)-methyl-2'-deoxyadenosine in DNA + S-adenosyl-L-homocysteine + H(+)</text>
        <dbReference type="Rhea" id="RHEA:15197"/>
        <dbReference type="Rhea" id="RHEA-COMP:12418"/>
        <dbReference type="Rhea" id="RHEA-COMP:12419"/>
        <dbReference type="ChEBI" id="CHEBI:15378"/>
        <dbReference type="ChEBI" id="CHEBI:57856"/>
        <dbReference type="ChEBI" id="CHEBI:59789"/>
        <dbReference type="ChEBI" id="CHEBI:90615"/>
        <dbReference type="ChEBI" id="CHEBI:90616"/>
        <dbReference type="EC" id="2.1.1.72"/>
    </reaction>
</comment>